<keyword evidence="1" id="KW-0472">Membrane</keyword>
<feature type="transmembrane region" description="Helical" evidence="1">
    <location>
        <begin position="54"/>
        <end position="73"/>
    </location>
</feature>
<organism evidence="2">
    <name type="scientific">Chlorobium phaeobacteroides (strain BS1)</name>
    <dbReference type="NCBI Taxonomy" id="331678"/>
    <lineage>
        <taxon>Bacteria</taxon>
        <taxon>Pseudomonadati</taxon>
        <taxon>Chlorobiota</taxon>
        <taxon>Chlorobiia</taxon>
        <taxon>Chlorobiales</taxon>
        <taxon>Chlorobiaceae</taxon>
        <taxon>Chlorobium/Pelodictyon group</taxon>
        <taxon>Chlorobium</taxon>
    </lineage>
</organism>
<reference evidence="2" key="1">
    <citation type="submission" date="2008-06" db="EMBL/GenBank/DDBJ databases">
        <title>Complete sequence of Chlorobium phaeobacteroides BS1.</title>
        <authorList>
            <consortium name="US DOE Joint Genome Institute"/>
            <person name="Lucas S."/>
            <person name="Copeland A."/>
            <person name="Lapidus A."/>
            <person name="Glavina del Rio T."/>
            <person name="Dalin E."/>
            <person name="Tice H."/>
            <person name="Bruce D."/>
            <person name="Goodwin L."/>
            <person name="Pitluck S."/>
            <person name="Schmutz J."/>
            <person name="Larimer F."/>
            <person name="Land M."/>
            <person name="Hauser L."/>
            <person name="Kyrpides N."/>
            <person name="Ovchinnikova G."/>
            <person name="Li T."/>
            <person name="Liu Z."/>
            <person name="Zhao F."/>
            <person name="Overmann J."/>
            <person name="Bryant D.A."/>
            <person name="Richardson P."/>
        </authorList>
    </citation>
    <scope>NUCLEOTIDE SEQUENCE [LARGE SCALE GENOMIC DNA]</scope>
    <source>
        <strain evidence="2">BS1</strain>
    </source>
</reference>
<dbReference type="AlphaFoldDB" id="B3EJ91"/>
<dbReference type="KEGG" id="cpb:Cphamn1_1362"/>
<dbReference type="EMBL" id="CP001101">
    <property type="protein sequence ID" value="ACE04291.1"/>
    <property type="molecule type" value="Genomic_DNA"/>
</dbReference>
<keyword evidence="1" id="KW-0812">Transmembrane</keyword>
<evidence type="ECO:0000256" key="1">
    <source>
        <dbReference type="SAM" id="Phobius"/>
    </source>
</evidence>
<name>B3EJ91_CHLPB</name>
<gene>
    <name evidence="2" type="ordered locus">Cphamn1_1362</name>
</gene>
<proteinExistence type="predicted"/>
<dbReference type="HOGENOM" id="CLU_2599662_0_0_10"/>
<accession>B3EJ91</accession>
<protein>
    <submittedName>
        <fullName evidence="2">Uncharacterized protein</fullName>
    </submittedName>
</protein>
<sequence length="79" mass="8552">MHQASIINDFYSGFIGPIKFLFIGASYVFSSADSADRSIGISNAWDNTWGNGSLYYKLGFVFGVVLLIGLFGGRSSTID</sequence>
<evidence type="ECO:0000313" key="2">
    <source>
        <dbReference type="EMBL" id="ACE04291.1"/>
    </source>
</evidence>
<keyword evidence="1" id="KW-1133">Transmembrane helix</keyword>